<organism evidence="2 3">
    <name type="scientific">Actinokineospora auranticolor</name>
    <dbReference type="NCBI Taxonomy" id="155976"/>
    <lineage>
        <taxon>Bacteria</taxon>
        <taxon>Bacillati</taxon>
        <taxon>Actinomycetota</taxon>
        <taxon>Actinomycetes</taxon>
        <taxon>Pseudonocardiales</taxon>
        <taxon>Pseudonocardiaceae</taxon>
        <taxon>Actinokineospora</taxon>
    </lineage>
</organism>
<dbReference type="Proteomes" id="UP000239203">
    <property type="component" value="Unassembled WGS sequence"/>
</dbReference>
<keyword evidence="1" id="KW-0812">Transmembrane</keyword>
<sequence>MVSEADSRPRAPRWGVLLSAAACGLGGLLVVVGMFLPWLRSGTVLRDSFQVAGVINTLGFLEGDVLHLLLYAWFGVIPVLTLGVVAYAFGFRRTAATFTGVLAIVTGTVSGSATVESGGVDSSLGIAATGPTTTLIGSALAVLGAVGIVVSGRSSAGRIAGGEQ</sequence>
<keyword evidence="1" id="KW-1133">Transmembrane helix</keyword>
<feature type="transmembrane region" description="Helical" evidence="1">
    <location>
        <begin position="135"/>
        <end position="152"/>
    </location>
</feature>
<evidence type="ECO:0000256" key="1">
    <source>
        <dbReference type="SAM" id="Phobius"/>
    </source>
</evidence>
<feature type="transmembrane region" description="Helical" evidence="1">
    <location>
        <begin position="96"/>
        <end position="115"/>
    </location>
</feature>
<accession>A0A2S6GNT4</accession>
<comment type="caution">
    <text evidence="2">The sequence shown here is derived from an EMBL/GenBank/DDBJ whole genome shotgun (WGS) entry which is preliminary data.</text>
</comment>
<keyword evidence="3" id="KW-1185">Reference proteome</keyword>
<proteinExistence type="predicted"/>
<protein>
    <submittedName>
        <fullName evidence="2">Uncharacterized protein</fullName>
    </submittedName>
</protein>
<dbReference type="EMBL" id="PTIX01000009">
    <property type="protein sequence ID" value="PPK66894.1"/>
    <property type="molecule type" value="Genomic_DNA"/>
</dbReference>
<gene>
    <name evidence="2" type="ORF">CLV40_109279</name>
</gene>
<reference evidence="2 3" key="1">
    <citation type="submission" date="2018-02" db="EMBL/GenBank/DDBJ databases">
        <title>Genomic Encyclopedia of Archaeal and Bacterial Type Strains, Phase II (KMG-II): from individual species to whole genera.</title>
        <authorList>
            <person name="Goeker M."/>
        </authorList>
    </citation>
    <scope>NUCLEOTIDE SEQUENCE [LARGE SCALE GENOMIC DNA]</scope>
    <source>
        <strain evidence="2 3">YU 961-1</strain>
    </source>
</reference>
<feature type="transmembrane region" description="Helical" evidence="1">
    <location>
        <begin position="68"/>
        <end position="89"/>
    </location>
</feature>
<evidence type="ECO:0000313" key="2">
    <source>
        <dbReference type="EMBL" id="PPK66894.1"/>
    </source>
</evidence>
<evidence type="ECO:0000313" key="3">
    <source>
        <dbReference type="Proteomes" id="UP000239203"/>
    </source>
</evidence>
<dbReference type="AlphaFoldDB" id="A0A2S6GNT4"/>
<name>A0A2S6GNT4_9PSEU</name>
<feature type="transmembrane region" description="Helical" evidence="1">
    <location>
        <begin position="16"/>
        <end position="39"/>
    </location>
</feature>
<keyword evidence="1" id="KW-0472">Membrane</keyword>